<name>X1TEW2_9ZZZZ</name>
<protein>
    <submittedName>
        <fullName evidence="1">Uncharacterized protein</fullName>
    </submittedName>
</protein>
<dbReference type="EMBL" id="BARW01009285">
    <property type="protein sequence ID" value="GAI78554.1"/>
    <property type="molecule type" value="Genomic_DNA"/>
</dbReference>
<reference evidence="1" key="1">
    <citation type="journal article" date="2014" name="Front. Microbiol.">
        <title>High frequency of phylogenetically diverse reductive dehalogenase-homologous genes in deep subseafloor sedimentary metagenomes.</title>
        <authorList>
            <person name="Kawai M."/>
            <person name="Futagami T."/>
            <person name="Toyoda A."/>
            <person name="Takaki Y."/>
            <person name="Nishi S."/>
            <person name="Hori S."/>
            <person name="Arai W."/>
            <person name="Tsubouchi T."/>
            <person name="Morono Y."/>
            <person name="Uchiyama I."/>
            <person name="Ito T."/>
            <person name="Fujiyama A."/>
            <person name="Inagaki F."/>
            <person name="Takami H."/>
        </authorList>
    </citation>
    <scope>NUCLEOTIDE SEQUENCE</scope>
    <source>
        <strain evidence="1">Expedition CK06-06</strain>
    </source>
</reference>
<comment type="caution">
    <text evidence="1">The sequence shown here is derived from an EMBL/GenBank/DDBJ whole genome shotgun (WGS) entry which is preliminary data.</text>
</comment>
<dbReference type="AlphaFoldDB" id="X1TEW2"/>
<gene>
    <name evidence="1" type="ORF">S12H4_18730</name>
</gene>
<organism evidence="1">
    <name type="scientific">marine sediment metagenome</name>
    <dbReference type="NCBI Taxonomy" id="412755"/>
    <lineage>
        <taxon>unclassified sequences</taxon>
        <taxon>metagenomes</taxon>
        <taxon>ecological metagenomes</taxon>
    </lineage>
</organism>
<sequence>MENFVLVGKAKTVFRLIELKAKYEEAAKANKKQDKKKRK</sequence>
<evidence type="ECO:0000313" key="1">
    <source>
        <dbReference type="EMBL" id="GAI78554.1"/>
    </source>
</evidence>
<accession>X1TEW2</accession>
<proteinExistence type="predicted"/>